<gene>
    <name evidence="8" type="ORF">AHMF7605_14710</name>
</gene>
<dbReference type="RefSeq" id="WP_106930549.1">
    <property type="nucleotide sequence ID" value="NZ_PYFT01000001.1"/>
</dbReference>
<evidence type="ECO:0000313" key="9">
    <source>
        <dbReference type="Proteomes" id="UP000240357"/>
    </source>
</evidence>
<evidence type="ECO:0000313" key="8">
    <source>
        <dbReference type="EMBL" id="PSR54670.1"/>
    </source>
</evidence>
<evidence type="ECO:0000256" key="5">
    <source>
        <dbReference type="SAM" id="MobiDB-lite"/>
    </source>
</evidence>
<accession>A0A2T2YGQ1</accession>
<evidence type="ECO:0000256" key="2">
    <source>
        <dbReference type="ARBA" id="ARBA00022692"/>
    </source>
</evidence>
<comment type="subcellular location">
    <subcellularLocation>
        <location evidence="1">Endomembrane system</location>
        <topology evidence="1">Multi-pass membrane protein</topology>
    </subcellularLocation>
</comment>
<feature type="compositionally biased region" description="Polar residues" evidence="5">
    <location>
        <begin position="244"/>
        <end position="255"/>
    </location>
</feature>
<dbReference type="Proteomes" id="UP000240357">
    <property type="component" value="Unassembled WGS sequence"/>
</dbReference>
<organism evidence="8 9">
    <name type="scientific">Adhaeribacter arboris</name>
    <dbReference type="NCBI Taxonomy" id="2072846"/>
    <lineage>
        <taxon>Bacteria</taxon>
        <taxon>Pseudomonadati</taxon>
        <taxon>Bacteroidota</taxon>
        <taxon>Cytophagia</taxon>
        <taxon>Cytophagales</taxon>
        <taxon>Hymenobacteraceae</taxon>
        <taxon>Adhaeribacter</taxon>
    </lineage>
</organism>
<keyword evidence="2 6" id="KW-0812">Transmembrane</keyword>
<keyword evidence="4 6" id="KW-0472">Membrane</keyword>
<feature type="compositionally biased region" description="Basic and acidic residues" evidence="5">
    <location>
        <begin position="257"/>
        <end position="267"/>
    </location>
</feature>
<feature type="transmembrane region" description="Helical" evidence="6">
    <location>
        <begin position="77"/>
        <end position="99"/>
    </location>
</feature>
<feature type="domain" description="DUF1232" evidence="7">
    <location>
        <begin position="89"/>
        <end position="120"/>
    </location>
</feature>
<dbReference type="AlphaFoldDB" id="A0A2T2YGQ1"/>
<proteinExistence type="predicted"/>
<feature type="compositionally biased region" description="Basic and acidic residues" evidence="5">
    <location>
        <begin position="194"/>
        <end position="219"/>
    </location>
</feature>
<protein>
    <recommendedName>
        <fullName evidence="7">DUF1232 domain-containing protein</fullName>
    </recommendedName>
</protein>
<name>A0A2T2YGQ1_9BACT</name>
<evidence type="ECO:0000256" key="6">
    <source>
        <dbReference type="SAM" id="Phobius"/>
    </source>
</evidence>
<keyword evidence="9" id="KW-1185">Reference proteome</keyword>
<dbReference type="OrthoDB" id="9800034at2"/>
<dbReference type="GO" id="GO:0012505">
    <property type="term" value="C:endomembrane system"/>
    <property type="evidence" value="ECO:0007669"/>
    <property type="project" value="UniProtKB-SubCell"/>
</dbReference>
<evidence type="ECO:0000259" key="7">
    <source>
        <dbReference type="Pfam" id="PF06803"/>
    </source>
</evidence>
<feature type="compositionally biased region" description="Polar residues" evidence="5">
    <location>
        <begin position="150"/>
        <end position="193"/>
    </location>
</feature>
<feature type="region of interest" description="Disordered" evidence="5">
    <location>
        <begin position="150"/>
        <end position="267"/>
    </location>
</feature>
<dbReference type="EMBL" id="PYFT01000001">
    <property type="protein sequence ID" value="PSR54670.1"/>
    <property type="molecule type" value="Genomic_DNA"/>
</dbReference>
<evidence type="ECO:0000256" key="1">
    <source>
        <dbReference type="ARBA" id="ARBA00004127"/>
    </source>
</evidence>
<reference evidence="8 9" key="1">
    <citation type="submission" date="2018-03" db="EMBL/GenBank/DDBJ databases">
        <title>Adhaeribacter sp. HMF7605 Genome sequencing and assembly.</title>
        <authorList>
            <person name="Kang H."/>
            <person name="Kang J."/>
            <person name="Cha I."/>
            <person name="Kim H."/>
            <person name="Joh K."/>
        </authorList>
    </citation>
    <scope>NUCLEOTIDE SEQUENCE [LARGE SCALE GENOMIC DNA]</scope>
    <source>
        <strain evidence="8 9">HMF7605</strain>
    </source>
</reference>
<dbReference type="InterPro" id="IPR010652">
    <property type="entry name" value="DUF1232"/>
</dbReference>
<dbReference type="Pfam" id="PF06803">
    <property type="entry name" value="DUF1232"/>
    <property type="match status" value="1"/>
</dbReference>
<comment type="caution">
    <text evidence="8">The sequence shown here is derived from an EMBL/GenBank/DDBJ whole genome shotgun (WGS) entry which is preliminary data.</text>
</comment>
<evidence type="ECO:0000256" key="4">
    <source>
        <dbReference type="ARBA" id="ARBA00023136"/>
    </source>
</evidence>
<sequence length="267" mass="29174">MENQMNTGQKISESTIFKNILSKAEEYLKKPLRVKKLLNDAYAKASQKKDVGTIAHEVWESLQILSRMIKAAVTGEYTGIPTSTLVGGIAVLLYFLSPIDFVPDFIPVLGLLDDAALLAWFMTSIKSEMDKFEEWEKGNQAQTIQNAMMSSNQPVDTSANSPKYSSTYSNTDTDNRSFSGSQATGGEINSSPQKRNEDGTLKNDDEKLVVKDFAAHDLPTESNTPDDSAIRVPSAGIGEPNVRAATTDSTRLPNSNDDDRKAGGNVR</sequence>
<evidence type="ECO:0000256" key="3">
    <source>
        <dbReference type="ARBA" id="ARBA00022989"/>
    </source>
</evidence>
<keyword evidence="3 6" id="KW-1133">Transmembrane helix</keyword>